<evidence type="ECO:0000256" key="8">
    <source>
        <dbReference type="ARBA" id="ARBA00023163"/>
    </source>
</evidence>
<evidence type="ECO:0000256" key="9">
    <source>
        <dbReference type="PROSITE-ProRule" id="PRU00175"/>
    </source>
</evidence>
<evidence type="ECO:0000256" key="3">
    <source>
        <dbReference type="ARBA" id="ARBA00022679"/>
    </source>
</evidence>
<keyword evidence="5 9" id="KW-0863">Zinc-finger</keyword>
<dbReference type="GO" id="GO:0006513">
    <property type="term" value="P:protein monoubiquitination"/>
    <property type="evidence" value="ECO:0007669"/>
    <property type="project" value="TreeGrafter"/>
</dbReference>
<dbReference type="InterPro" id="IPR018957">
    <property type="entry name" value="Znf_C3HC4_RING-type"/>
</dbReference>
<feature type="domain" description="RING-type" evidence="11">
    <location>
        <begin position="36"/>
        <end position="75"/>
    </location>
</feature>
<dbReference type="GO" id="GO:0061630">
    <property type="term" value="F:ubiquitin protein ligase activity"/>
    <property type="evidence" value="ECO:0007669"/>
    <property type="project" value="UniProtKB-EC"/>
</dbReference>
<accession>A0A8D2QUF7</accession>
<reference evidence="12" key="2">
    <citation type="submission" date="2025-09" db="UniProtKB">
        <authorList>
            <consortium name="Ensembl"/>
        </authorList>
    </citation>
    <scope>IDENTIFICATION</scope>
</reference>
<dbReference type="InterPro" id="IPR017907">
    <property type="entry name" value="Znf_RING_CS"/>
</dbReference>
<protein>
    <recommendedName>
        <fullName evidence="2">RING-type E3 ubiquitin transferase</fullName>
        <ecNumber evidence="2">2.3.2.27</ecNumber>
    </recommendedName>
</protein>
<sequence length="109" mass="12508">MALEKGLAEGGTSSSTASNSQVLQAESPQNSENQMCPICLDIINNQVSVSWCSHAFCFPCILEWSRNKPVCPICREPFQYLLRKLEDNNYEVYSIGHYTKYCYFQVRQR</sequence>
<reference evidence="12" key="1">
    <citation type="submission" date="2025-08" db="UniProtKB">
        <authorList>
            <consortium name="Ensembl"/>
        </authorList>
    </citation>
    <scope>IDENTIFICATION</scope>
</reference>
<dbReference type="InterPro" id="IPR001841">
    <property type="entry name" value="Znf_RING"/>
</dbReference>
<evidence type="ECO:0000256" key="7">
    <source>
        <dbReference type="ARBA" id="ARBA00023015"/>
    </source>
</evidence>
<evidence type="ECO:0000256" key="6">
    <source>
        <dbReference type="ARBA" id="ARBA00022833"/>
    </source>
</evidence>
<dbReference type="PROSITE" id="PS50089">
    <property type="entry name" value="ZF_RING_2"/>
    <property type="match status" value="1"/>
</dbReference>
<keyword evidence="3" id="KW-0808">Transferase</keyword>
<dbReference type="InterPro" id="IPR013083">
    <property type="entry name" value="Znf_RING/FYVE/PHD"/>
</dbReference>
<dbReference type="EC" id="2.3.2.27" evidence="2"/>
<dbReference type="GO" id="GO:0000209">
    <property type="term" value="P:protein polyubiquitination"/>
    <property type="evidence" value="ECO:0007669"/>
    <property type="project" value="TreeGrafter"/>
</dbReference>
<keyword evidence="8" id="KW-0804">Transcription</keyword>
<evidence type="ECO:0000256" key="5">
    <source>
        <dbReference type="ARBA" id="ARBA00022771"/>
    </source>
</evidence>
<dbReference type="Ensembl" id="ENSZLMT00000019246.1">
    <property type="protein sequence ID" value="ENSZLMP00000018732.1"/>
    <property type="gene ID" value="ENSZLMG00000012959.1"/>
</dbReference>
<evidence type="ECO:0000256" key="10">
    <source>
        <dbReference type="SAM" id="MobiDB-lite"/>
    </source>
</evidence>
<dbReference type="PROSITE" id="PS00518">
    <property type="entry name" value="ZF_RING_1"/>
    <property type="match status" value="1"/>
</dbReference>
<evidence type="ECO:0000256" key="2">
    <source>
        <dbReference type="ARBA" id="ARBA00012483"/>
    </source>
</evidence>
<evidence type="ECO:0000259" key="11">
    <source>
        <dbReference type="PROSITE" id="PS50089"/>
    </source>
</evidence>
<dbReference type="SMART" id="SM00184">
    <property type="entry name" value="RING"/>
    <property type="match status" value="1"/>
</dbReference>
<dbReference type="Gene3D" id="3.30.40.10">
    <property type="entry name" value="Zinc/RING finger domain, C3HC4 (zinc finger)"/>
    <property type="match status" value="1"/>
</dbReference>
<keyword evidence="6" id="KW-0862">Zinc</keyword>
<dbReference type="PANTHER" id="PTHR46077">
    <property type="entry name" value="E3 UBIQUITIN-PROTEIN LIGASE TOPORS"/>
    <property type="match status" value="1"/>
</dbReference>
<evidence type="ECO:0000256" key="1">
    <source>
        <dbReference type="ARBA" id="ARBA00000900"/>
    </source>
</evidence>
<proteinExistence type="predicted"/>
<dbReference type="AlphaFoldDB" id="A0A8D2QUF7"/>
<name>A0A8D2QUF7_ZOSLA</name>
<organism evidence="12 13">
    <name type="scientific">Zosterops lateralis melanops</name>
    <dbReference type="NCBI Taxonomy" id="1220523"/>
    <lineage>
        <taxon>Eukaryota</taxon>
        <taxon>Metazoa</taxon>
        <taxon>Chordata</taxon>
        <taxon>Craniata</taxon>
        <taxon>Vertebrata</taxon>
        <taxon>Euteleostomi</taxon>
        <taxon>Archelosauria</taxon>
        <taxon>Archosauria</taxon>
        <taxon>Dinosauria</taxon>
        <taxon>Saurischia</taxon>
        <taxon>Theropoda</taxon>
        <taxon>Coelurosauria</taxon>
        <taxon>Aves</taxon>
        <taxon>Neognathae</taxon>
        <taxon>Neoaves</taxon>
        <taxon>Telluraves</taxon>
        <taxon>Australaves</taxon>
        <taxon>Passeriformes</taxon>
        <taxon>Sylvioidea</taxon>
        <taxon>Zosteropidae</taxon>
        <taxon>Zosterops</taxon>
    </lineage>
</organism>
<feature type="region of interest" description="Disordered" evidence="10">
    <location>
        <begin position="1"/>
        <end position="31"/>
    </location>
</feature>
<feature type="compositionally biased region" description="Polar residues" evidence="10">
    <location>
        <begin position="11"/>
        <end position="31"/>
    </location>
</feature>
<keyword evidence="13" id="KW-1185">Reference proteome</keyword>
<comment type="catalytic activity">
    <reaction evidence="1">
        <text>S-ubiquitinyl-[E2 ubiquitin-conjugating enzyme]-L-cysteine + [acceptor protein]-L-lysine = [E2 ubiquitin-conjugating enzyme]-L-cysteine + N(6)-ubiquitinyl-[acceptor protein]-L-lysine.</text>
        <dbReference type="EC" id="2.3.2.27"/>
    </reaction>
</comment>
<dbReference type="Proteomes" id="UP000694401">
    <property type="component" value="Unassembled WGS sequence"/>
</dbReference>
<keyword evidence="7" id="KW-0805">Transcription regulation</keyword>
<keyword evidence="4" id="KW-0479">Metal-binding</keyword>
<evidence type="ECO:0000313" key="12">
    <source>
        <dbReference type="Ensembl" id="ENSZLMP00000018732.1"/>
    </source>
</evidence>
<dbReference type="PANTHER" id="PTHR46077:SF1">
    <property type="entry name" value="TOP1 BINDING ARGININE_SERINE RICH PROTEIN, E3 UBIQUITIN LIGASE"/>
    <property type="match status" value="1"/>
</dbReference>
<evidence type="ECO:0000256" key="4">
    <source>
        <dbReference type="ARBA" id="ARBA00022723"/>
    </source>
</evidence>
<dbReference type="Pfam" id="PF00097">
    <property type="entry name" value="zf-C3HC4"/>
    <property type="match status" value="1"/>
</dbReference>
<dbReference type="GO" id="GO:0008270">
    <property type="term" value="F:zinc ion binding"/>
    <property type="evidence" value="ECO:0007669"/>
    <property type="project" value="UniProtKB-KW"/>
</dbReference>
<dbReference type="SUPFAM" id="SSF57850">
    <property type="entry name" value="RING/U-box"/>
    <property type="match status" value="1"/>
</dbReference>
<evidence type="ECO:0000313" key="13">
    <source>
        <dbReference type="Proteomes" id="UP000694401"/>
    </source>
</evidence>